<dbReference type="PANTHER" id="PTHR44329">
    <property type="entry name" value="SERINE/THREONINE-PROTEIN KINASE TNNI3K-RELATED"/>
    <property type="match status" value="1"/>
</dbReference>
<evidence type="ECO:0000256" key="1">
    <source>
        <dbReference type="PROSITE-ProRule" id="PRU10141"/>
    </source>
</evidence>
<dbReference type="OrthoDB" id="4062651at2759"/>
<organism evidence="4 5">
    <name type="scientific">Jaapia argillacea MUCL 33604</name>
    <dbReference type="NCBI Taxonomy" id="933084"/>
    <lineage>
        <taxon>Eukaryota</taxon>
        <taxon>Fungi</taxon>
        <taxon>Dikarya</taxon>
        <taxon>Basidiomycota</taxon>
        <taxon>Agaricomycotina</taxon>
        <taxon>Agaricomycetes</taxon>
        <taxon>Agaricomycetidae</taxon>
        <taxon>Jaapiales</taxon>
        <taxon>Jaapiaceae</taxon>
        <taxon>Jaapia</taxon>
    </lineage>
</organism>
<dbReference type="Gene3D" id="1.10.510.10">
    <property type="entry name" value="Transferase(Phosphotransferase) domain 1"/>
    <property type="match status" value="2"/>
</dbReference>
<dbReference type="HOGENOM" id="CLU_637885_0_0_1"/>
<feature type="domain" description="Serine-threonine/tyrosine-protein kinase catalytic" evidence="3">
    <location>
        <begin position="270"/>
        <end position="400"/>
    </location>
</feature>
<protein>
    <recommendedName>
        <fullName evidence="6">Protein kinase domain-containing protein</fullName>
    </recommendedName>
</protein>
<dbReference type="STRING" id="933084.A0A067PEV1"/>
<gene>
    <name evidence="4" type="ORF">JAAARDRAFT_63657</name>
</gene>
<dbReference type="InterPro" id="IPR051681">
    <property type="entry name" value="Ser/Thr_Kinases-Pseudokinases"/>
</dbReference>
<dbReference type="InParanoid" id="A0A067PEV1"/>
<evidence type="ECO:0000259" key="3">
    <source>
        <dbReference type="Pfam" id="PF07714"/>
    </source>
</evidence>
<dbReference type="GO" id="GO:0005524">
    <property type="term" value="F:ATP binding"/>
    <property type="evidence" value="ECO:0007669"/>
    <property type="project" value="UniProtKB-UniRule"/>
</dbReference>
<dbReference type="PROSITE" id="PS00107">
    <property type="entry name" value="PROTEIN_KINASE_ATP"/>
    <property type="match status" value="1"/>
</dbReference>
<dbReference type="InterPro" id="IPR001245">
    <property type="entry name" value="Ser-Thr/Tyr_kinase_cat_dom"/>
</dbReference>
<reference evidence="5" key="1">
    <citation type="journal article" date="2014" name="Proc. Natl. Acad. Sci. U.S.A.">
        <title>Extensive sampling of basidiomycete genomes demonstrates inadequacy of the white-rot/brown-rot paradigm for wood decay fungi.</title>
        <authorList>
            <person name="Riley R."/>
            <person name="Salamov A.A."/>
            <person name="Brown D.W."/>
            <person name="Nagy L.G."/>
            <person name="Floudas D."/>
            <person name="Held B.W."/>
            <person name="Levasseur A."/>
            <person name="Lombard V."/>
            <person name="Morin E."/>
            <person name="Otillar R."/>
            <person name="Lindquist E.A."/>
            <person name="Sun H."/>
            <person name="LaButti K.M."/>
            <person name="Schmutz J."/>
            <person name="Jabbour D."/>
            <person name="Luo H."/>
            <person name="Baker S.E."/>
            <person name="Pisabarro A.G."/>
            <person name="Walton J.D."/>
            <person name="Blanchette R.A."/>
            <person name="Henrissat B."/>
            <person name="Martin F."/>
            <person name="Cullen D."/>
            <person name="Hibbett D.S."/>
            <person name="Grigoriev I.V."/>
        </authorList>
    </citation>
    <scope>NUCLEOTIDE SEQUENCE [LARGE SCALE GENOMIC DNA]</scope>
    <source>
        <strain evidence="5">MUCL 33604</strain>
    </source>
</reference>
<evidence type="ECO:0000313" key="4">
    <source>
        <dbReference type="EMBL" id="KDQ49542.1"/>
    </source>
</evidence>
<keyword evidence="1" id="KW-0547">Nucleotide-binding</keyword>
<dbReference type="SUPFAM" id="SSF56112">
    <property type="entry name" value="Protein kinase-like (PK-like)"/>
    <property type="match status" value="2"/>
</dbReference>
<keyword evidence="1" id="KW-0067">ATP-binding</keyword>
<dbReference type="Pfam" id="PF07714">
    <property type="entry name" value="PK_Tyr_Ser-Thr"/>
    <property type="match status" value="1"/>
</dbReference>
<evidence type="ECO:0008006" key="6">
    <source>
        <dbReference type="Google" id="ProtNLM"/>
    </source>
</evidence>
<feature type="domain" description="Protein kinase" evidence="2">
    <location>
        <begin position="21"/>
        <end position="191"/>
    </location>
</feature>
<evidence type="ECO:0000259" key="2">
    <source>
        <dbReference type="Pfam" id="PF00069"/>
    </source>
</evidence>
<proteinExistence type="predicted"/>
<dbReference type="Proteomes" id="UP000027265">
    <property type="component" value="Unassembled WGS sequence"/>
</dbReference>
<keyword evidence="5" id="KW-1185">Reference proteome</keyword>
<accession>A0A067PEV1</accession>
<feature type="binding site" evidence="1">
    <location>
        <position position="296"/>
    </location>
    <ligand>
        <name>ATP</name>
        <dbReference type="ChEBI" id="CHEBI:30616"/>
    </ligand>
</feature>
<name>A0A067PEV1_9AGAM</name>
<dbReference type="Pfam" id="PF00069">
    <property type="entry name" value="Pkinase"/>
    <property type="match status" value="1"/>
</dbReference>
<dbReference type="GO" id="GO:0004674">
    <property type="term" value="F:protein serine/threonine kinase activity"/>
    <property type="evidence" value="ECO:0007669"/>
    <property type="project" value="TreeGrafter"/>
</dbReference>
<dbReference type="InterPro" id="IPR011009">
    <property type="entry name" value="Kinase-like_dom_sf"/>
</dbReference>
<dbReference type="AlphaFoldDB" id="A0A067PEV1"/>
<dbReference type="InterPro" id="IPR000719">
    <property type="entry name" value="Prot_kinase_dom"/>
</dbReference>
<evidence type="ECO:0000313" key="5">
    <source>
        <dbReference type="Proteomes" id="UP000027265"/>
    </source>
</evidence>
<dbReference type="InterPro" id="IPR017441">
    <property type="entry name" value="Protein_kinase_ATP_BS"/>
</dbReference>
<sequence>MVPPWMQNGTVLEFLEKEPNANRYRLVVDVARGLNYMHSVSIIHGDPKPHNILVDNTGRACLCDFGCSDVMDEGSSGGLAIQPHRGATTRYTAPELHLGFEDGEDGESGSYKSLASDIFSLASVILEVFTGLPPFCEFRKDAWVVLAIMSGAKPSRPRNTKQQFSDRLWDLMEQCWTFDPRGRPLIKDVLELLTTISLAENVEPGTSTKVGVSPSVEATWVGVEKLYKTTRATIGKTLFGTESFSSLRKLCRALGRHPQMCTISGGLRVTSNKPIGAGTFSNVYRGCFGQHDAAIKIIREFRSNGDDRNIKEKRFSTEAIVWHFLKHENLVPFLGVSSTIPLFPKASEAPLCLVSEWMPHGTVSEYIVNHPSVSRLKLLSEIANGLDYLHSYSLVHGDLKGVRKYLHQQGALCVHRGLRADTVHLRPNAF</sequence>
<dbReference type="EMBL" id="KL197781">
    <property type="protein sequence ID" value="KDQ49542.1"/>
    <property type="molecule type" value="Genomic_DNA"/>
</dbReference>